<feature type="domain" description="FP protein C-terminal" evidence="2">
    <location>
        <begin position="94"/>
        <end position="143"/>
    </location>
</feature>
<evidence type="ECO:0000259" key="2">
    <source>
        <dbReference type="Pfam" id="PF25298"/>
    </source>
</evidence>
<dbReference type="InterPro" id="IPR057251">
    <property type="entry name" value="FP_C"/>
</dbReference>
<accession>K4ER72</accession>
<proteinExistence type="predicted"/>
<name>K4ER72_9BBAC</name>
<dbReference type="Proteomes" id="UP000201571">
    <property type="component" value="Segment"/>
</dbReference>
<dbReference type="Pfam" id="PF25298">
    <property type="entry name" value="Baculo_FP_2nd"/>
    <property type="match status" value="1"/>
</dbReference>
<evidence type="ECO:0000313" key="4">
    <source>
        <dbReference type="Proteomes" id="UP000201571"/>
    </source>
</evidence>
<feature type="domain" description="FP protein N-terminal" evidence="1">
    <location>
        <begin position="9"/>
        <end position="90"/>
    </location>
</feature>
<keyword evidence="4" id="KW-1185">Reference proteome</keyword>
<sequence length="146" mass="17147">MQTQHDIKDCVEIFGLGQWNDYNHCLRLIAQKLGVNYNDVLYCSLRGNGLLVKLIDNRAVNEWERRSREQRLTIKDLVDTPMDNKIKIFAAAPTKFKLLLHKVRNSLPNFKYIWIGQKGVMVRYRSRSQILLIKSENEIDKIKSND</sequence>
<dbReference type="EMBL" id="JN408834">
    <property type="protein sequence ID" value="AER41539.1"/>
    <property type="molecule type" value="Genomic_DNA"/>
</dbReference>
<dbReference type="Pfam" id="PF03258">
    <property type="entry name" value="Baculo_FP"/>
    <property type="match status" value="1"/>
</dbReference>
<reference evidence="3 4" key="1">
    <citation type="journal article" date="2012" name="BMC Genomics">
        <title>Genome of Epinotia aporema granulovirus (EpapGV), a polyorganotropic fast killing betabaculovirus with a novel thymidylate kinase gene.</title>
        <authorList>
            <person name="Ferrelli M.L."/>
            <person name="Salvador R."/>
            <person name="Biedma M.E."/>
            <person name="Berretta M.F."/>
            <person name="Haase S."/>
            <person name="Sciocco-Cap A."/>
            <person name="Ghiringhelli P.D."/>
            <person name="Romanowski V."/>
        </authorList>
    </citation>
    <scope>NUCLEOTIDE SEQUENCE [LARGE SCALE GENOMIC DNA]</scope>
</reference>
<evidence type="ECO:0000313" key="3">
    <source>
        <dbReference type="EMBL" id="AER41539.1"/>
    </source>
</evidence>
<organism evidence="3 4">
    <name type="scientific">Epinotia aporema granulovirus</name>
    <dbReference type="NCBI Taxonomy" id="166056"/>
    <lineage>
        <taxon>Viruses</taxon>
        <taxon>Viruses incertae sedis</taxon>
        <taxon>Naldaviricetes</taxon>
        <taxon>Lefavirales</taxon>
        <taxon>Baculoviridae</taxon>
        <taxon>Betabaculovirus</taxon>
        <taxon>Betabaculovirus epaporemae</taxon>
    </lineage>
</organism>
<dbReference type="KEGG" id="vg:13842701"/>
<evidence type="ECO:0000259" key="1">
    <source>
        <dbReference type="Pfam" id="PF03258"/>
    </source>
</evidence>
<dbReference type="RefSeq" id="YP_006908621.1">
    <property type="nucleotide sequence ID" value="NC_018875.1"/>
</dbReference>
<gene>
    <name evidence="3" type="primary">fp25k</name>
</gene>
<dbReference type="InterPro" id="IPR004941">
    <property type="entry name" value="FP_N"/>
</dbReference>
<dbReference type="OrthoDB" id="15947at10239"/>
<dbReference type="GeneID" id="13842701"/>
<protein>
    <submittedName>
        <fullName evidence="3">FP25K</fullName>
    </submittedName>
</protein>